<accession>A0A014QXI5</accession>
<feature type="compositionally biased region" description="Basic and acidic residues" evidence="1">
    <location>
        <begin position="180"/>
        <end position="192"/>
    </location>
</feature>
<evidence type="ECO:0000313" key="3">
    <source>
        <dbReference type="EMBL" id="EXU99310.1"/>
    </source>
</evidence>
<dbReference type="eggNOG" id="ENOG502RMQV">
    <property type="taxonomic scope" value="Eukaryota"/>
</dbReference>
<organism evidence="3 4">
    <name type="scientific">Metarhizium robertsii</name>
    <dbReference type="NCBI Taxonomy" id="568076"/>
    <lineage>
        <taxon>Eukaryota</taxon>
        <taxon>Fungi</taxon>
        <taxon>Dikarya</taxon>
        <taxon>Ascomycota</taxon>
        <taxon>Pezizomycotina</taxon>
        <taxon>Sordariomycetes</taxon>
        <taxon>Hypocreomycetidae</taxon>
        <taxon>Hypocreales</taxon>
        <taxon>Clavicipitaceae</taxon>
        <taxon>Metarhizium</taxon>
    </lineage>
</organism>
<feature type="region of interest" description="Disordered" evidence="1">
    <location>
        <begin position="180"/>
        <end position="219"/>
    </location>
</feature>
<feature type="transmembrane region" description="Helical" evidence="2">
    <location>
        <begin position="58"/>
        <end position="76"/>
    </location>
</feature>
<evidence type="ECO:0000313" key="4">
    <source>
        <dbReference type="Proteomes" id="UP000030151"/>
    </source>
</evidence>
<feature type="transmembrane region" description="Helical" evidence="2">
    <location>
        <begin position="97"/>
        <end position="124"/>
    </location>
</feature>
<evidence type="ECO:0000256" key="2">
    <source>
        <dbReference type="SAM" id="Phobius"/>
    </source>
</evidence>
<keyword evidence="2" id="KW-0472">Membrane</keyword>
<keyword evidence="2" id="KW-0812">Transmembrane</keyword>
<dbReference type="OrthoDB" id="5363290at2759"/>
<keyword evidence="2" id="KW-1133">Transmembrane helix</keyword>
<comment type="caution">
    <text evidence="3">The sequence shown here is derived from an EMBL/GenBank/DDBJ whole genome shotgun (WGS) entry which is preliminary data.</text>
</comment>
<feature type="transmembrane region" description="Helical" evidence="2">
    <location>
        <begin position="130"/>
        <end position="154"/>
    </location>
</feature>
<evidence type="ECO:0000256" key="1">
    <source>
        <dbReference type="SAM" id="MobiDB-lite"/>
    </source>
</evidence>
<protein>
    <submittedName>
        <fullName evidence="3">Uncharacterized protein</fullName>
    </submittedName>
</protein>
<dbReference type="EMBL" id="JELW01000019">
    <property type="protein sequence ID" value="EXU99310.1"/>
    <property type="molecule type" value="Genomic_DNA"/>
</dbReference>
<dbReference type="PANTHER" id="PTHR42083:SF1">
    <property type="entry name" value="MARVEL DOMAIN-CONTAINING PROTEIN"/>
    <property type="match status" value="1"/>
</dbReference>
<dbReference type="AlphaFoldDB" id="A0A014QXI5"/>
<sequence length="219" mass="23628">MHYILPTIIRRPYCDPYTAAYSVLRSAQFISAVLVASVCGIDLGAWSRLDQHADSRWVYAEVVSGLSVILSLARGIRGPHTQSAVRLTCRCFLDSVLSLLWLVSSAVFGQIAVKGVGAVVLPFSMPAVNAAFYLSILSTLVWLTAAIATCMPCCRKGKARIVKPQVASFIVEENQDLVEASKEKSVEKEEQGSGKPPPYSALQDKNGVARAAKRLGKAS</sequence>
<name>A0A014QXI5_9HYPO</name>
<reference evidence="3 4" key="1">
    <citation type="submission" date="2014-02" db="EMBL/GenBank/DDBJ databases">
        <title>The genome sequence of the entomopathogenic fungus Metarhizium robertsii ARSEF 2575.</title>
        <authorList>
            <person name="Giuliano Garisto Donzelli B."/>
            <person name="Roe B.A."/>
            <person name="Macmil S.L."/>
            <person name="Krasnoff S.B."/>
            <person name="Gibson D.M."/>
        </authorList>
    </citation>
    <scope>NUCLEOTIDE SEQUENCE [LARGE SCALE GENOMIC DNA]</scope>
    <source>
        <strain evidence="3 4">ARSEF 2575</strain>
    </source>
</reference>
<dbReference type="PANTHER" id="PTHR42083">
    <property type="entry name" value="MARVEL DOMAIN-CONTAINING PROTEIN"/>
    <property type="match status" value="1"/>
</dbReference>
<feature type="transmembrane region" description="Helical" evidence="2">
    <location>
        <begin position="29"/>
        <end position="46"/>
    </location>
</feature>
<gene>
    <name evidence="3" type="ORF">X797_007445</name>
</gene>
<proteinExistence type="predicted"/>
<dbReference type="HOGENOM" id="CLU_1256291_0_0_1"/>
<dbReference type="Proteomes" id="UP000030151">
    <property type="component" value="Unassembled WGS sequence"/>
</dbReference>